<name>A0A2P2QN64_RHIMU</name>
<protein>
    <submittedName>
        <fullName evidence="1">Uncharacterized protein</fullName>
    </submittedName>
</protein>
<dbReference type="EMBL" id="GGEC01087924">
    <property type="protein sequence ID" value="MBX68408.1"/>
    <property type="molecule type" value="Transcribed_RNA"/>
</dbReference>
<evidence type="ECO:0000313" key="1">
    <source>
        <dbReference type="EMBL" id="MBX68408.1"/>
    </source>
</evidence>
<reference evidence="1" key="1">
    <citation type="submission" date="2018-02" db="EMBL/GenBank/DDBJ databases">
        <title>Rhizophora mucronata_Transcriptome.</title>
        <authorList>
            <person name="Meera S.P."/>
            <person name="Sreeshan A."/>
            <person name="Augustine A."/>
        </authorList>
    </citation>
    <scope>NUCLEOTIDE SEQUENCE</scope>
    <source>
        <tissue evidence="1">Leaf</tissue>
    </source>
</reference>
<organism evidence="1">
    <name type="scientific">Rhizophora mucronata</name>
    <name type="common">Asiatic mangrove</name>
    <dbReference type="NCBI Taxonomy" id="61149"/>
    <lineage>
        <taxon>Eukaryota</taxon>
        <taxon>Viridiplantae</taxon>
        <taxon>Streptophyta</taxon>
        <taxon>Embryophyta</taxon>
        <taxon>Tracheophyta</taxon>
        <taxon>Spermatophyta</taxon>
        <taxon>Magnoliopsida</taxon>
        <taxon>eudicotyledons</taxon>
        <taxon>Gunneridae</taxon>
        <taxon>Pentapetalae</taxon>
        <taxon>rosids</taxon>
        <taxon>fabids</taxon>
        <taxon>Malpighiales</taxon>
        <taxon>Rhizophoraceae</taxon>
        <taxon>Rhizophora</taxon>
    </lineage>
</organism>
<sequence>MLLLLLHVSLSMIGKRPNMGFQNLFNGFKIAAGSMTSPQNRARKQSRD</sequence>
<proteinExistence type="predicted"/>
<accession>A0A2P2QN64</accession>
<dbReference type="AlphaFoldDB" id="A0A2P2QN64"/>